<sequence>MFINMLNSKANNKYYLYDKKRKREFASDSFLEFYNILFC</sequence>
<protein>
    <submittedName>
        <fullName evidence="1">Uncharacterized protein</fullName>
    </submittedName>
</protein>
<dbReference type="Proteomes" id="UP000324513">
    <property type="component" value="Unassembled WGS sequence"/>
</dbReference>
<name>A0ABY3NB22_ELIMR</name>
<gene>
    <name evidence="1" type="ORF">LX74_03901</name>
</gene>
<organism evidence="1 2">
    <name type="scientific">Elizabethkingia miricola</name>
    <name type="common">Chryseobacterium miricola</name>
    <dbReference type="NCBI Taxonomy" id="172045"/>
    <lineage>
        <taxon>Bacteria</taxon>
        <taxon>Pseudomonadati</taxon>
        <taxon>Bacteroidota</taxon>
        <taxon>Flavobacteriia</taxon>
        <taxon>Flavobacteriales</taxon>
        <taxon>Weeksellaceae</taxon>
        <taxon>Elizabethkingia</taxon>
    </lineage>
</organism>
<keyword evidence="2" id="KW-1185">Reference proteome</keyword>
<accession>A0ABY3NB22</accession>
<evidence type="ECO:0000313" key="2">
    <source>
        <dbReference type="Proteomes" id="UP000324513"/>
    </source>
</evidence>
<comment type="caution">
    <text evidence="1">The sequence shown here is derived from an EMBL/GenBank/DDBJ whole genome shotgun (WGS) entry which is preliminary data.</text>
</comment>
<reference evidence="1 2" key="1">
    <citation type="submission" date="2019-07" db="EMBL/GenBank/DDBJ databases">
        <title>Genomic Encyclopedia of Archaeal and Bacterial Type Strains, Phase II (KMG-II): from individual species to whole genera.</title>
        <authorList>
            <person name="Goeker M."/>
        </authorList>
    </citation>
    <scope>NUCLEOTIDE SEQUENCE [LARGE SCALE GENOMIC DNA]</scope>
    <source>
        <strain evidence="1 2">DSM 14571</strain>
    </source>
</reference>
<proteinExistence type="predicted"/>
<evidence type="ECO:0000313" key="1">
    <source>
        <dbReference type="EMBL" id="TYO84697.1"/>
    </source>
</evidence>
<dbReference type="EMBL" id="VNHK01000019">
    <property type="protein sequence ID" value="TYO84697.1"/>
    <property type="molecule type" value="Genomic_DNA"/>
</dbReference>